<dbReference type="GO" id="GO:0008017">
    <property type="term" value="F:microtubule binding"/>
    <property type="evidence" value="ECO:0007669"/>
    <property type="project" value="TreeGrafter"/>
</dbReference>
<dbReference type="PANTHER" id="PTHR19336:SF9">
    <property type="entry name" value="SPINDLE POLE BODY PROTEIN PPC89"/>
    <property type="match status" value="1"/>
</dbReference>
<protein>
    <submittedName>
        <fullName evidence="3">Uncharacterized protein</fullName>
    </submittedName>
</protein>
<feature type="compositionally biased region" description="Basic residues" evidence="2">
    <location>
        <begin position="147"/>
        <end position="158"/>
    </location>
</feature>
<comment type="caution">
    <text evidence="3">The sequence shown here is derived from an EMBL/GenBank/DDBJ whole genome shotgun (WGS) entry which is preliminary data.</text>
</comment>
<evidence type="ECO:0000313" key="3">
    <source>
        <dbReference type="EMBL" id="CAF1257325.1"/>
    </source>
</evidence>
<feature type="compositionally biased region" description="Basic residues" evidence="2">
    <location>
        <begin position="376"/>
        <end position="387"/>
    </location>
</feature>
<feature type="coiled-coil region" evidence="1">
    <location>
        <begin position="67"/>
        <end position="101"/>
    </location>
</feature>
<organism evidence="3 4">
    <name type="scientific">Adineta ricciae</name>
    <name type="common">Rotifer</name>
    <dbReference type="NCBI Taxonomy" id="249248"/>
    <lineage>
        <taxon>Eukaryota</taxon>
        <taxon>Metazoa</taxon>
        <taxon>Spiralia</taxon>
        <taxon>Gnathifera</taxon>
        <taxon>Rotifera</taxon>
        <taxon>Eurotatoria</taxon>
        <taxon>Bdelloidea</taxon>
        <taxon>Adinetida</taxon>
        <taxon>Adinetidae</taxon>
        <taxon>Adineta</taxon>
    </lineage>
</organism>
<sequence>MLRIVYVKKEDTMWESANTTATNLNAHNSQLSFYEYPPEKPFTNSIYQPLRSSTTLSRTVTLPESNRDQLLTALQSLTLKIKTLENERERAESNLRQITNDIHRSRTHHKLPENISDKRANKLKQELHSPQDLPCRNAFTTNEERSRKSRLGTRRKKRSSQEHHSCEPTNTDARHFHLDMNSVPFILGASTSPSHNVKSNVQNVIALLKNHNHQLCLSSKEYSDLHHTNGRSDLSPHTILYLDHYNKSSRTRPSSASPIRAVRRSVTTSPSERPHRSALSEKQCHSRIKRLRQEFATLAREHTTISTSRNNSRELEILNLRMELILDELERLQRLLKLSVRKTQSDKIETPLETLRKTKLLQTILKDPSNNQHYQGHSRRSRPKSND</sequence>
<feature type="region of interest" description="Disordered" evidence="2">
    <location>
        <begin position="125"/>
        <end position="175"/>
    </location>
</feature>
<feature type="compositionally biased region" description="Basic and acidic residues" evidence="2">
    <location>
        <begin position="159"/>
        <end position="175"/>
    </location>
</feature>
<evidence type="ECO:0000313" key="4">
    <source>
        <dbReference type="Proteomes" id="UP000663852"/>
    </source>
</evidence>
<evidence type="ECO:0000256" key="2">
    <source>
        <dbReference type="SAM" id="MobiDB-lite"/>
    </source>
</evidence>
<dbReference type="EMBL" id="CAJNOJ010000184">
    <property type="protein sequence ID" value="CAF1257325.1"/>
    <property type="molecule type" value="Genomic_DNA"/>
</dbReference>
<name>A0A815AH91_ADIRI</name>
<feature type="compositionally biased region" description="Basic and acidic residues" evidence="2">
    <location>
        <begin position="272"/>
        <end position="284"/>
    </location>
</feature>
<dbReference type="GO" id="GO:0005813">
    <property type="term" value="C:centrosome"/>
    <property type="evidence" value="ECO:0007669"/>
    <property type="project" value="TreeGrafter"/>
</dbReference>
<dbReference type="Proteomes" id="UP000663852">
    <property type="component" value="Unassembled WGS sequence"/>
</dbReference>
<dbReference type="InterPro" id="IPR051756">
    <property type="entry name" value="Centrosomal_MT-associated"/>
</dbReference>
<feature type="region of interest" description="Disordered" evidence="2">
    <location>
        <begin position="248"/>
        <end position="284"/>
    </location>
</feature>
<dbReference type="AlphaFoldDB" id="A0A815AH91"/>
<dbReference type="OrthoDB" id="76453at2759"/>
<dbReference type="PANTHER" id="PTHR19336">
    <property type="entry name" value="UNCHARACTERIZED DUF1167"/>
    <property type="match status" value="1"/>
</dbReference>
<feature type="region of interest" description="Disordered" evidence="2">
    <location>
        <begin position="366"/>
        <end position="387"/>
    </location>
</feature>
<accession>A0A815AH91</accession>
<gene>
    <name evidence="3" type="ORF">EDS130_LOCUS28318</name>
</gene>
<reference evidence="3" key="1">
    <citation type="submission" date="2021-02" db="EMBL/GenBank/DDBJ databases">
        <authorList>
            <person name="Nowell W R."/>
        </authorList>
    </citation>
    <scope>NUCLEOTIDE SEQUENCE</scope>
</reference>
<evidence type="ECO:0000256" key="1">
    <source>
        <dbReference type="SAM" id="Coils"/>
    </source>
</evidence>
<proteinExistence type="predicted"/>
<keyword evidence="1" id="KW-0175">Coiled coil</keyword>